<dbReference type="UniPathway" id="UPA00664"/>
<dbReference type="eggNOG" id="COG0682">
    <property type="taxonomic scope" value="Bacteria"/>
</dbReference>
<feature type="transmembrane region" description="Helical" evidence="7">
    <location>
        <begin position="57"/>
        <end position="78"/>
    </location>
</feature>
<dbReference type="HAMAP" id="MF_01147">
    <property type="entry name" value="Lgt"/>
    <property type="match status" value="1"/>
</dbReference>
<feature type="transmembrane region" description="Helical" evidence="7">
    <location>
        <begin position="348"/>
        <end position="368"/>
    </location>
</feature>
<dbReference type="AlphaFoldDB" id="M7NX84"/>
<evidence type="ECO:0000256" key="2">
    <source>
        <dbReference type="ARBA" id="ARBA00022475"/>
    </source>
</evidence>
<dbReference type="Proteomes" id="UP000011910">
    <property type="component" value="Unassembled WGS sequence"/>
</dbReference>
<keyword evidence="2 7" id="KW-1003">Cell membrane</keyword>
<protein>
    <recommendedName>
        <fullName evidence="7">Phosphatidylglycerol--prolipoprotein diacylglyceryl transferase</fullName>
        <ecNumber evidence="7">2.5.1.145</ecNumber>
    </recommendedName>
</protein>
<dbReference type="OrthoDB" id="871140at2"/>
<evidence type="ECO:0000256" key="6">
    <source>
        <dbReference type="ARBA" id="ARBA00023136"/>
    </source>
</evidence>
<keyword evidence="4 7" id="KW-0812">Transmembrane</keyword>
<dbReference type="EC" id="2.5.1.145" evidence="7"/>
<dbReference type="GO" id="GO:0008961">
    <property type="term" value="F:phosphatidylglycerol-prolipoprotein diacylglyceryl transferase activity"/>
    <property type="evidence" value="ECO:0007669"/>
    <property type="project" value="UniProtKB-UniRule"/>
</dbReference>
<gene>
    <name evidence="7 8" type="primary">lgt</name>
    <name evidence="8" type="ORF">ADICEAN_01783</name>
</gene>
<dbReference type="PROSITE" id="PS01311">
    <property type="entry name" value="LGT"/>
    <property type="match status" value="1"/>
</dbReference>
<dbReference type="PANTHER" id="PTHR30589:SF0">
    <property type="entry name" value="PHOSPHATIDYLGLYCEROL--PROLIPOPROTEIN DIACYLGLYCERYL TRANSFERASE"/>
    <property type="match status" value="1"/>
</dbReference>
<keyword evidence="6 7" id="KW-0472">Membrane</keyword>
<keyword evidence="8" id="KW-0328">Glycosyltransferase</keyword>
<evidence type="ECO:0000313" key="9">
    <source>
        <dbReference type="Proteomes" id="UP000011910"/>
    </source>
</evidence>
<keyword evidence="5 7" id="KW-1133">Transmembrane helix</keyword>
<evidence type="ECO:0000256" key="3">
    <source>
        <dbReference type="ARBA" id="ARBA00022679"/>
    </source>
</evidence>
<evidence type="ECO:0000256" key="7">
    <source>
        <dbReference type="HAMAP-Rule" id="MF_01147"/>
    </source>
</evidence>
<dbReference type="EMBL" id="AODQ01000036">
    <property type="protein sequence ID" value="EMR03054.1"/>
    <property type="molecule type" value="Genomic_DNA"/>
</dbReference>
<evidence type="ECO:0000256" key="4">
    <source>
        <dbReference type="ARBA" id="ARBA00022692"/>
    </source>
</evidence>
<keyword evidence="9" id="KW-1185">Reference proteome</keyword>
<evidence type="ECO:0000256" key="5">
    <source>
        <dbReference type="ARBA" id="ARBA00022989"/>
    </source>
</evidence>
<comment type="function">
    <text evidence="7">Catalyzes the transfer of the diacylglyceryl group from phosphatidylglycerol to the sulfhydryl group of the N-terminal cysteine of a prolipoprotein, the first step in the formation of mature lipoproteins.</text>
</comment>
<evidence type="ECO:0000313" key="8">
    <source>
        <dbReference type="EMBL" id="EMR03054.1"/>
    </source>
</evidence>
<comment type="caution">
    <text evidence="8">The sequence shown here is derived from an EMBL/GenBank/DDBJ whole genome shotgun (WGS) entry which is preliminary data.</text>
</comment>
<dbReference type="GO" id="GO:0042158">
    <property type="term" value="P:lipoprotein biosynthetic process"/>
    <property type="evidence" value="ECO:0007669"/>
    <property type="project" value="UniProtKB-UniRule"/>
</dbReference>
<proteinExistence type="inferred from homology"/>
<comment type="similarity">
    <text evidence="1 7">Belongs to the Lgt family.</text>
</comment>
<accession>M7NX84</accession>
<comment type="pathway">
    <text evidence="7">Protein modification; lipoprotein biosynthesis (diacylglyceryl transfer).</text>
</comment>
<dbReference type="GO" id="GO:0005886">
    <property type="term" value="C:plasma membrane"/>
    <property type="evidence" value="ECO:0007669"/>
    <property type="project" value="UniProtKB-SubCell"/>
</dbReference>
<feature type="transmembrane region" description="Helical" evidence="7">
    <location>
        <begin position="25"/>
        <end position="45"/>
    </location>
</feature>
<feature type="binding site" evidence="7">
    <location>
        <position position="157"/>
    </location>
    <ligand>
        <name>a 1,2-diacyl-sn-glycero-3-phospho-(1'-sn-glycerol)</name>
        <dbReference type="ChEBI" id="CHEBI:64716"/>
    </ligand>
</feature>
<evidence type="ECO:0000256" key="1">
    <source>
        <dbReference type="ARBA" id="ARBA00007150"/>
    </source>
</evidence>
<dbReference type="Pfam" id="PF01790">
    <property type="entry name" value="LGT"/>
    <property type="match status" value="1"/>
</dbReference>
<name>M7NX84_9BACT</name>
<comment type="catalytic activity">
    <reaction evidence="7">
        <text>L-cysteinyl-[prolipoprotein] + a 1,2-diacyl-sn-glycero-3-phospho-(1'-sn-glycerol) = an S-1,2-diacyl-sn-glyceryl-L-cysteinyl-[prolipoprotein] + sn-glycerol 1-phosphate + H(+)</text>
        <dbReference type="Rhea" id="RHEA:56712"/>
        <dbReference type="Rhea" id="RHEA-COMP:14679"/>
        <dbReference type="Rhea" id="RHEA-COMP:14680"/>
        <dbReference type="ChEBI" id="CHEBI:15378"/>
        <dbReference type="ChEBI" id="CHEBI:29950"/>
        <dbReference type="ChEBI" id="CHEBI:57685"/>
        <dbReference type="ChEBI" id="CHEBI:64716"/>
        <dbReference type="ChEBI" id="CHEBI:140658"/>
        <dbReference type="EC" id="2.5.1.145"/>
    </reaction>
</comment>
<reference evidence="8 9" key="1">
    <citation type="journal article" date="2013" name="Genome Announc.">
        <title>Draft Genome Sequence of Cesiribacter andamanensis Strain AMV16T, Isolated from a Soil Sample from a Mud Volcano in the Andaman Islands, India.</title>
        <authorList>
            <person name="Shivaji S."/>
            <person name="Ara S."/>
            <person name="Begum Z."/>
            <person name="Srinivas T.N."/>
            <person name="Singh A."/>
            <person name="Kumar Pinnaka A."/>
        </authorList>
    </citation>
    <scope>NUCLEOTIDE SEQUENCE [LARGE SCALE GENOMIC DNA]</scope>
    <source>
        <strain evidence="8 9">AMV16</strain>
    </source>
</reference>
<comment type="subcellular location">
    <subcellularLocation>
        <location evidence="7">Cell membrane</location>
        <topology evidence="7">Multi-pass membrane protein</topology>
    </subcellularLocation>
</comment>
<dbReference type="RefSeq" id="WP_009195179.1">
    <property type="nucleotide sequence ID" value="NZ_AODQ01000036.1"/>
</dbReference>
<dbReference type="PATRIC" id="fig|1279009.4.peg.1812"/>
<keyword evidence="3 7" id="KW-0808">Transferase</keyword>
<sequence>MELLHFIVWDPDPSIFSIFGLDVRWYGLMFAVGFLIGQQIMFYLYRQEGKPAQDVETLTIFMVVATIIGARLGHVFFYEPDKYLSDPIQILNIRGGGLASHGAAIGILTALFLYVNYLIRFHKGKFEVKKRKRPGQSYLWVVDKVVIVTAFIGALIRIGNFMNSEIVGMPTQTPEYGVVFGHWLEESIVRNSQGQIVSAEASAEESGRWNERFEAPVLLELEFRKGIDTAAAAQYIRSDIQQMVRYQSRGEAFFTDPGPEPLPYSLQQRSGVVSARVVANGVPRHPTQLYEAASYLFIFFLLFAIWSRYKGRAPEGLLFGIFLVTLFGFRFIWEFMKENQVAFEEGMVLNMGQWLSIPLVLAGVYFILQSLRRKRSEEPPVPSQQKVS</sequence>
<organism evidence="8 9">
    <name type="scientific">Cesiribacter andamanensis AMV16</name>
    <dbReference type="NCBI Taxonomy" id="1279009"/>
    <lineage>
        <taxon>Bacteria</taxon>
        <taxon>Pseudomonadati</taxon>
        <taxon>Bacteroidota</taxon>
        <taxon>Cytophagia</taxon>
        <taxon>Cytophagales</taxon>
        <taxon>Cesiribacteraceae</taxon>
        <taxon>Cesiribacter</taxon>
    </lineage>
</organism>
<keyword evidence="8" id="KW-0449">Lipoprotein</keyword>
<feature type="transmembrane region" description="Helical" evidence="7">
    <location>
        <begin position="316"/>
        <end position="336"/>
    </location>
</feature>
<dbReference type="PANTHER" id="PTHR30589">
    <property type="entry name" value="PROLIPOPROTEIN DIACYLGLYCERYL TRANSFERASE"/>
    <property type="match status" value="1"/>
</dbReference>
<feature type="transmembrane region" description="Helical" evidence="7">
    <location>
        <begin position="138"/>
        <end position="159"/>
    </location>
</feature>
<dbReference type="STRING" id="1279009.ADICEAN_01783"/>
<dbReference type="InterPro" id="IPR001640">
    <property type="entry name" value="Lgt"/>
</dbReference>
<feature type="transmembrane region" description="Helical" evidence="7">
    <location>
        <begin position="98"/>
        <end position="117"/>
    </location>
</feature>
<feature type="transmembrane region" description="Helical" evidence="7">
    <location>
        <begin position="292"/>
        <end position="309"/>
    </location>
</feature>